<protein>
    <submittedName>
        <fullName evidence="2">Uncharacterized protein</fullName>
    </submittedName>
</protein>
<feature type="compositionally biased region" description="Acidic residues" evidence="1">
    <location>
        <begin position="10"/>
        <end position="22"/>
    </location>
</feature>
<evidence type="ECO:0000256" key="1">
    <source>
        <dbReference type="SAM" id="MobiDB-lite"/>
    </source>
</evidence>
<gene>
    <name evidence="2" type="ORF">TPSB3V08_LOCUS14118</name>
</gene>
<reference evidence="2" key="1">
    <citation type="submission" date="2020-11" db="EMBL/GenBank/DDBJ databases">
        <authorList>
            <person name="Tran Van P."/>
        </authorList>
    </citation>
    <scope>NUCLEOTIDE SEQUENCE</scope>
</reference>
<dbReference type="EMBL" id="OD035628">
    <property type="protein sequence ID" value="CAD7420703.1"/>
    <property type="molecule type" value="Genomic_DNA"/>
</dbReference>
<name>A0A7R9DTV3_TIMPO</name>
<evidence type="ECO:0000313" key="2">
    <source>
        <dbReference type="EMBL" id="CAD7420703.1"/>
    </source>
</evidence>
<proteinExistence type="predicted"/>
<organism evidence="2">
    <name type="scientific">Timema poppense</name>
    <name type="common">Walking stick</name>
    <dbReference type="NCBI Taxonomy" id="170557"/>
    <lineage>
        <taxon>Eukaryota</taxon>
        <taxon>Metazoa</taxon>
        <taxon>Ecdysozoa</taxon>
        <taxon>Arthropoda</taxon>
        <taxon>Hexapoda</taxon>
        <taxon>Insecta</taxon>
        <taxon>Pterygota</taxon>
        <taxon>Neoptera</taxon>
        <taxon>Polyneoptera</taxon>
        <taxon>Phasmatodea</taxon>
        <taxon>Timematodea</taxon>
        <taxon>Timematoidea</taxon>
        <taxon>Timematidae</taxon>
        <taxon>Timema</taxon>
    </lineage>
</organism>
<dbReference type="SUPFAM" id="SSF88697">
    <property type="entry name" value="PUA domain-like"/>
    <property type="match status" value="1"/>
</dbReference>
<dbReference type="InterPro" id="IPR015947">
    <property type="entry name" value="PUA-like_sf"/>
</dbReference>
<dbReference type="AlphaFoldDB" id="A0A7R9DTV3"/>
<sequence length="148" mass="16817">MVSRQRTDGEPTEGEPTEDEQTEDRGRAEHIGSLLTLRPRSLATLVISAVPGTALQDLRFPTQYPVSCLLGCVNVVDCLPQEEYRARFPEGESDSPFVFICQDPHELPVRFPVQGRHKIYKLDPKIHQAAQKSLQRMIKIRAEKQSRH</sequence>
<accession>A0A7R9DTV3</accession>
<feature type="region of interest" description="Disordered" evidence="1">
    <location>
        <begin position="1"/>
        <end position="26"/>
    </location>
</feature>